<dbReference type="AlphaFoldDB" id="F0QTK3"/>
<evidence type="ECO:0000313" key="1">
    <source>
        <dbReference type="EMBL" id="ADY01716.1"/>
    </source>
</evidence>
<protein>
    <submittedName>
        <fullName evidence="1">Uncharacterized protein</fullName>
    </submittedName>
</protein>
<dbReference type="SUPFAM" id="SSF88697">
    <property type="entry name" value="PUA domain-like"/>
    <property type="match status" value="1"/>
</dbReference>
<dbReference type="InterPro" id="IPR015947">
    <property type="entry name" value="PUA-like_sf"/>
</dbReference>
<evidence type="ECO:0000313" key="2">
    <source>
        <dbReference type="Proteomes" id="UP000007485"/>
    </source>
</evidence>
<dbReference type="eggNOG" id="arCOG02727">
    <property type="taxonomic scope" value="Archaea"/>
</dbReference>
<organism evidence="1 2">
    <name type="scientific">Vulcanisaeta moutnovskia (strain 768-28)</name>
    <dbReference type="NCBI Taxonomy" id="985053"/>
    <lineage>
        <taxon>Archaea</taxon>
        <taxon>Thermoproteota</taxon>
        <taxon>Thermoprotei</taxon>
        <taxon>Thermoproteales</taxon>
        <taxon>Thermoproteaceae</taxon>
        <taxon>Vulcanisaeta</taxon>
    </lineage>
</organism>
<name>F0QTK3_VULM7</name>
<proteinExistence type="predicted"/>
<accession>F0QTK3</accession>
<sequence length="326" mass="36711">MTPAKVFLYLGYVLPVNYWLVIVRERVFMGIVETGLFGCRDPECGLLMTRVKPGTRLVLFVSGFDCKSYCKSFVGIFEAVNDWVKASKKLNDWSHMVEVKPIALGRVELGSIAGKLSFIRGRRSITEALHSVDPSNPRAMPMPVEDAELIINELRRQAVPKPVIEIWGTPKGGAERVVGGAGAEVRLATQGINEAVALLMEVAQLFGYYPVSNVDAGEYRLDLAWWGNEDEYRDGLAPLAVFEVVDNPEQALARLKHARDRWRGVKLYAVVRDENAGKELERTLRGSFHELRRRVKVLSLGGLRDFVKDLRRHGELVREFVMLDKD</sequence>
<dbReference type="RefSeq" id="WP_013604878.1">
    <property type="nucleotide sequence ID" value="NC_015151.1"/>
</dbReference>
<dbReference type="GeneID" id="10289163"/>
<reference evidence="1 2" key="1">
    <citation type="journal article" date="2011" name="J. Bacteriol.">
        <title>Complete genome sequence of 'Vulcanisaeta moutnovskia' strain 768-28, a novel member of the hyperthermophilic crenarchaeal genus vulcanisaeta.</title>
        <authorList>
            <person name="Gumerov V.M."/>
            <person name="Mardanov A.V."/>
            <person name="Beletsky A.V."/>
            <person name="Prokofeva M.I."/>
            <person name="Bonch-Osmolovskaya E.A."/>
            <person name="Ravin N.V."/>
            <person name="Skryabin K.G."/>
        </authorList>
    </citation>
    <scope>NUCLEOTIDE SEQUENCE [LARGE SCALE GENOMIC DNA]</scope>
    <source>
        <strain evidence="1 2">768-28</strain>
    </source>
</reference>
<gene>
    <name evidence="1" type="ordered locus">VMUT_1511</name>
</gene>
<dbReference type="Gene3D" id="3.10.590.10">
    <property type="entry name" value="ph1033 like domains"/>
    <property type="match status" value="1"/>
</dbReference>
<dbReference type="PANTHER" id="PTHR39661">
    <property type="entry name" value="UPF0310 PROTEIN MJECL36"/>
    <property type="match status" value="1"/>
</dbReference>
<dbReference type="Proteomes" id="UP000007485">
    <property type="component" value="Chromosome"/>
</dbReference>
<dbReference type="STRING" id="985053.VMUT_1511"/>
<dbReference type="KEGG" id="vmo:VMUT_1511"/>
<dbReference type="HOGENOM" id="CLU_851582_0_0_2"/>
<keyword evidence="2" id="KW-1185">Reference proteome</keyword>
<dbReference type="PANTHER" id="PTHR39661:SF1">
    <property type="entry name" value="UPF0310 PROTEIN MJECL36"/>
    <property type="match status" value="1"/>
</dbReference>
<dbReference type="EMBL" id="CP002529">
    <property type="protein sequence ID" value="ADY01716.1"/>
    <property type="molecule type" value="Genomic_DNA"/>
</dbReference>